<keyword evidence="6" id="KW-1185">Reference proteome</keyword>
<feature type="domain" description="4Fe-4S ferredoxin-type" evidence="4">
    <location>
        <begin position="199"/>
        <end position="229"/>
    </location>
</feature>
<evidence type="ECO:0000313" key="6">
    <source>
        <dbReference type="Proteomes" id="UP001204015"/>
    </source>
</evidence>
<gene>
    <name evidence="5" type="ORF">NG821_00165</name>
</gene>
<dbReference type="Pfam" id="PF00037">
    <property type="entry name" value="Fer4"/>
    <property type="match status" value="1"/>
</dbReference>
<evidence type="ECO:0000256" key="1">
    <source>
        <dbReference type="ARBA" id="ARBA00022723"/>
    </source>
</evidence>
<dbReference type="InterPro" id="IPR017900">
    <property type="entry name" value="4Fe4S_Fe_S_CS"/>
</dbReference>
<protein>
    <submittedName>
        <fullName evidence="5">4Fe-4S dicluster domain-containing protein</fullName>
    </submittedName>
</protein>
<sequence>MSNLKETARSLFEERKLKLIIGYQEGTRRPRPFFCTSVDDVSQLILDDRCKNNIAVYLTRKEVLGDGPVGVVATPKVLRSALQLLSENQIREGEFLFIVGKDASGVEVMADKAAVQAYADTHPDAPNPKVEQRLHEIEAMPREERWKFWESELSKCIRCYACRAACPLCYCERCIVEVNCPQWIDPWAAPLSNMEWQINRVMHMAGRCIGCGACYEACPLDLPINLLTKELSSEVASDFGQTASGNVLSTFSPADKENFFK</sequence>
<evidence type="ECO:0000256" key="3">
    <source>
        <dbReference type="ARBA" id="ARBA00023014"/>
    </source>
</evidence>
<organism evidence="5 6">
    <name type="scientific">Segatella cerevisiae</name>
    <dbReference type="NCBI Taxonomy" id="2053716"/>
    <lineage>
        <taxon>Bacteria</taxon>
        <taxon>Pseudomonadati</taxon>
        <taxon>Bacteroidota</taxon>
        <taxon>Bacteroidia</taxon>
        <taxon>Bacteroidales</taxon>
        <taxon>Prevotellaceae</taxon>
        <taxon>Segatella</taxon>
    </lineage>
</organism>
<dbReference type="InterPro" id="IPR017896">
    <property type="entry name" value="4Fe4S_Fe-S-bd"/>
</dbReference>
<dbReference type="RefSeq" id="WP_252759636.1">
    <property type="nucleotide sequence ID" value="NZ_JAMXLY010000001.1"/>
</dbReference>
<comment type="caution">
    <text evidence="5">The sequence shown here is derived from an EMBL/GenBank/DDBJ whole genome shotgun (WGS) entry which is preliminary data.</text>
</comment>
<proteinExistence type="predicted"/>
<evidence type="ECO:0000256" key="2">
    <source>
        <dbReference type="ARBA" id="ARBA00023004"/>
    </source>
</evidence>
<dbReference type="Gene3D" id="3.30.70.3270">
    <property type="match status" value="1"/>
</dbReference>
<dbReference type="Proteomes" id="UP001204015">
    <property type="component" value="Unassembled WGS sequence"/>
</dbReference>
<dbReference type="SUPFAM" id="SSF46548">
    <property type="entry name" value="alpha-helical ferredoxin"/>
    <property type="match status" value="1"/>
</dbReference>
<dbReference type="PROSITE" id="PS51379">
    <property type="entry name" value="4FE4S_FER_2"/>
    <property type="match status" value="2"/>
</dbReference>
<reference evidence="5 6" key="1">
    <citation type="submission" date="2022-06" db="EMBL/GenBank/DDBJ databases">
        <title>A taxonomic note on the genus Prevotella: Description of four novel genera and emended description of the genera Hallella and Xylanibacter.</title>
        <authorList>
            <person name="Hitch T.C.A."/>
        </authorList>
    </citation>
    <scope>NUCLEOTIDE SEQUENCE [LARGE SCALE GENOMIC DNA]</scope>
    <source>
        <strain evidence="5 6">DSM 100619</strain>
    </source>
</reference>
<evidence type="ECO:0000259" key="4">
    <source>
        <dbReference type="PROSITE" id="PS51379"/>
    </source>
</evidence>
<evidence type="ECO:0000313" key="5">
    <source>
        <dbReference type="EMBL" id="MCO6024274.1"/>
    </source>
</evidence>
<accession>A0ABT1BTI9</accession>
<name>A0ABT1BTI9_9BACT</name>
<dbReference type="PROSITE" id="PS00198">
    <property type="entry name" value="4FE4S_FER_1"/>
    <property type="match status" value="1"/>
</dbReference>
<feature type="domain" description="4Fe-4S ferredoxin-type" evidence="4">
    <location>
        <begin position="146"/>
        <end position="167"/>
    </location>
</feature>
<keyword evidence="1" id="KW-0479">Metal-binding</keyword>
<keyword evidence="3" id="KW-0411">Iron-sulfur</keyword>
<keyword evidence="2" id="KW-0408">Iron</keyword>
<dbReference type="EMBL" id="JAMXLY010000001">
    <property type="protein sequence ID" value="MCO6024274.1"/>
    <property type="molecule type" value="Genomic_DNA"/>
</dbReference>